<reference evidence="1 2" key="1">
    <citation type="journal article" date="2018" name="Nat. Ecol. Evol.">
        <title>Pezizomycetes genomes reveal the molecular basis of ectomycorrhizal truffle lifestyle.</title>
        <authorList>
            <person name="Murat C."/>
            <person name="Payen T."/>
            <person name="Noel B."/>
            <person name="Kuo A."/>
            <person name="Morin E."/>
            <person name="Chen J."/>
            <person name="Kohler A."/>
            <person name="Krizsan K."/>
            <person name="Balestrini R."/>
            <person name="Da Silva C."/>
            <person name="Montanini B."/>
            <person name="Hainaut M."/>
            <person name="Levati E."/>
            <person name="Barry K.W."/>
            <person name="Belfiori B."/>
            <person name="Cichocki N."/>
            <person name="Clum A."/>
            <person name="Dockter R.B."/>
            <person name="Fauchery L."/>
            <person name="Guy J."/>
            <person name="Iotti M."/>
            <person name="Le Tacon F."/>
            <person name="Lindquist E.A."/>
            <person name="Lipzen A."/>
            <person name="Malagnac F."/>
            <person name="Mello A."/>
            <person name="Molinier V."/>
            <person name="Miyauchi S."/>
            <person name="Poulain J."/>
            <person name="Riccioni C."/>
            <person name="Rubini A."/>
            <person name="Sitrit Y."/>
            <person name="Splivallo R."/>
            <person name="Traeger S."/>
            <person name="Wang M."/>
            <person name="Zifcakova L."/>
            <person name="Wipf D."/>
            <person name="Zambonelli A."/>
            <person name="Paolocci F."/>
            <person name="Nowrousian M."/>
            <person name="Ottonello S."/>
            <person name="Baldrian P."/>
            <person name="Spatafora J.W."/>
            <person name="Henrissat B."/>
            <person name="Nagy L.G."/>
            <person name="Aury J.M."/>
            <person name="Wincker P."/>
            <person name="Grigoriev I.V."/>
            <person name="Bonfante P."/>
            <person name="Martin F.M."/>
        </authorList>
    </citation>
    <scope>NUCLEOTIDE SEQUENCE [LARGE SCALE GENOMIC DNA]</scope>
    <source>
        <strain evidence="1 2">120613-1</strain>
    </source>
</reference>
<evidence type="ECO:0000313" key="1">
    <source>
        <dbReference type="EMBL" id="RPA93637.1"/>
    </source>
</evidence>
<keyword evidence="2" id="KW-1185">Reference proteome</keyword>
<evidence type="ECO:0000313" key="2">
    <source>
        <dbReference type="Proteomes" id="UP000276215"/>
    </source>
</evidence>
<accession>A0A3N4J8L7</accession>
<gene>
    <name evidence="1" type="ORF">L873DRAFT_1815614</name>
</gene>
<protein>
    <submittedName>
        <fullName evidence="1">Uncharacterized protein</fullName>
    </submittedName>
</protein>
<dbReference type="EMBL" id="ML120449">
    <property type="protein sequence ID" value="RPA93637.1"/>
    <property type="molecule type" value="Genomic_DNA"/>
</dbReference>
<name>A0A3N4J8L7_9PEZI</name>
<organism evidence="1 2">
    <name type="scientific">Choiromyces venosus 120613-1</name>
    <dbReference type="NCBI Taxonomy" id="1336337"/>
    <lineage>
        <taxon>Eukaryota</taxon>
        <taxon>Fungi</taxon>
        <taxon>Dikarya</taxon>
        <taxon>Ascomycota</taxon>
        <taxon>Pezizomycotina</taxon>
        <taxon>Pezizomycetes</taxon>
        <taxon>Pezizales</taxon>
        <taxon>Tuberaceae</taxon>
        <taxon>Choiromyces</taxon>
    </lineage>
</organism>
<dbReference type="AlphaFoldDB" id="A0A3N4J8L7"/>
<sequence length="51" mass="5702">MYIKKSNSRPKPPAALTGMFSLPHSLLLIATMFACSQVCHYCIPRHSERPA</sequence>
<dbReference type="PROSITE" id="PS51257">
    <property type="entry name" value="PROKAR_LIPOPROTEIN"/>
    <property type="match status" value="1"/>
</dbReference>
<dbReference type="Proteomes" id="UP000276215">
    <property type="component" value="Unassembled WGS sequence"/>
</dbReference>
<proteinExistence type="predicted"/>